<evidence type="ECO:0000256" key="2">
    <source>
        <dbReference type="ARBA" id="ARBA00006375"/>
    </source>
</evidence>
<gene>
    <name evidence="7" type="primary">WBGene00117355</name>
</gene>
<dbReference type="OrthoDB" id="250329at2759"/>
<evidence type="ECO:0000313" key="8">
    <source>
        <dbReference type="Proteomes" id="UP000005239"/>
    </source>
</evidence>
<dbReference type="GO" id="GO:0005739">
    <property type="term" value="C:mitochondrion"/>
    <property type="evidence" value="ECO:0000318"/>
    <property type="project" value="GO_Central"/>
</dbReference>
<feature type="repeat" description="Solcar" evidence="5">
    <location>
        <begin position="23"/>
        <end position="109"/>
    </location>
</feature>
<protein>
    <recommendedName>
        <fullName evidence="9">Mitochondrial carrier protein</fullName>
    </recommendedName>
</protein>
<accession>A0A8R1UJ37</accession>
<evidence type="ECO:0000256" key="6">
    <source>
        <dbReference type="RuleBase" id="RU000488"/>
    </source>
</evidence>
<comment type="subcellular location">
    <subcellularLocation>
        <location evidence="1">Membrane</location>
        <topology evidence="1">Multi-pass membrane protein</topology>
    </subcellularLocation>
</comment>
<evidence type="ECO:0000256" key="3">
    <source>
        <dbReference type="ARBA" id="ARBA00022692"/>
    </source>
</evidence>
<dbReference type="GO" id="GO:0016020">
    <property type="term" value="C:membrane"/>
    <property type="evidence" value="ECO:0007669"/>
    <property type="project" value="UniProtKB-SubCell"/>
</dbReference>
<dbReference type="PANTHER" id="PTHR46314:SF2">
    <property type="entry name" value="SOLUTE CARRIER FAMILY 25 MEMBER 44"/>
    <property type="match status" value="1"/>
</dbReference>
<keyword evidence="3 5" id="KW-0812">Transmembrane</keyword>
<dbReference type="InterPro" id="IPR023395">
    <property type="entry name" value="MCP_dom_sf"/>
</dbReference>
<evidence type="ECO:0000256" key="4">
    <source>
        <dbReference type="ARBA" id="ARBA00023136"/>
    </source>
</evidence>
<reference evidence="8" key="1">
    <citation type="journal article" date="2008" name="Nat. Genet.">
        <title>The Pristionchus pacificus genome provides a unique perspective on nematode lifestyle and parasitism.</title>
        <authorList>
            <person name="Dieterich C."/>
            <person name="Clifton S.W."/>
            <person name="Schuster L.N."/>
            <person name="Chinwalla A."/>
            <person name="Delehaunty K."/>
            <person name="Dinkelacker I."/>
            <person name="Fulton L."/>
            <person name="Fulton R."/>
            <person name="Godfrey J."/>
            <person name="Minx P."/>
            <person name="Mitreva M."/>
            <person name="Roeseler W."/>
            <person name="Tian H."/>
            <person name="Witte H."/>
            <person name="Yang S.P."/>
            <person name="Wilson R.K."/>
            <person name="Sommer R.J."/>
        </authorList>
    </citation>
    <scope>NUCLEOTIDE SEQUENCE [LARGE SCALE GENOMIC DNA]</scope>
    <source>
        <strain evidence="8">PS312</strain>
    </source>
</reference>
<keyword evidence="4 5" id="KW-0472">Membrane</keyword>
<keyword evidence="6" id="KW-0813">Transport</keyword>
<dbReference type="SUPFAM" id="SSF103506">
    <property type="entry name" value="Mitochondrial carrier"/>
    <property type="match status" value="1"/>
</dbReference>
<dbReference type="Gene3D" id="1.50.40.10">
    <property type="entry name" value="Mitochondrial carrier domain"/>
    <property type="match status" value="2"/>
</dbReference>
<dbReference type="InterPro" id="IPR042164">
    <property type="entry name" value="SLC25A44"/>
</dbReference>
<dbReference type="PROSITE" id="PS50920">
    <property type="entry name" value="SOLCAR"/>
    <property type="match status" value="3"/>
</dbReference>
<dbReference type="PANTHER" id="PTHR46314">
    <property type="entry name" value="SOLUTE CARRIER FAMILY 25 MEMBER 44"/>
    <property type="match status" value="1"/>
</dbReference>
<evidence type="ECO:0000313" key="7">
    <source>
        <dbReference type="EnsemblMetazoa" id="PPA27801.1"/>
    </source>
</evidence>
<evidence type="ECO:0000256" key="1">
    <source>
        <dbReference type="ARBA" id="ARBA00004141"/>
    </source>
</evidence>
<dbReference type="GO" id="GO:0015658">
    <property type="term" value="F:branched-chain amino acid transmembrane transporter activity"/>
    <property type="evidence" value="ECO:0000318"/>
    <property type="project" value="GO_Central"/>
</dbReference>
<organism evidence="7 8">
    <name type="scientific">Pristionchus pacificus</name>
    <name type="common">Parasitic nematode worm</name>
    <dbReference type="NCBI Taxonomy" id="54126"/>
    <lineage>
        <taxon>Eukaryota</taxon>
        <taxon>Metazoa</taxon>
        <taxon>Ecdysozoa</taxon>
        <taxon>Nematoda</taxon>
        <taxon>Chromadorea</taxon>
        <taxon>Rhabditida</taxon>
        <taxon>Rhabditina</taxon>
        <taxon>Diplogasteromorpha</taxon>
        <taxon>Diplogasteroidea</taxon>
        <taxon>Neodiplogasteridae</taxon>
        <taxon>Pristionchus</taxon>
    </lineage>
</organism>
<evidence type="ECO:0000256" key="5">
    <source>
        <dbReference type="PROSITE-ProRule" id="PRU00282"/>
    </source>
</evidence>
<keyword evidence="8" id="KW-1185">Reference proteome</keyword>
<dbReference type="AlphaFoldDB" id="A0A8R1UJ37"/>
<feature type="repeat" description="Solcar" evidence="5">
    <location>
        <begin position="254"/>
        <end position="335"/>
    </location>
</feature>
<feature type="repeat" description="Solcar" evidence="5">
    <location>
        <begin position="118"/>
        <end position="226"/>
    </location>
</feature>
<dbReference type="EnsemblMetazoa" id="PPA27801.1">
    <property type="protein sequence ID" value="PPA27801.1"/>
    <property type="gene ID" value="WBGene00117355"/>
</dbReference>
<reference evidence="7" key="2">
    <citation type="submission" date="2022-06" db="UniProtKB">
        <authorList>
            <consortium name="EnsemblMetazoa"/>
        </authorList>
    </citation>
    <scope>IDENTIFICATION</scope>
    <source>
        <strain evidence="7">PS312</strain>
    </source>
</reference>
<name>A0A8R1UJ37_PRIPA</name>
<dbReference type="InterPro" id="IPR018108">
    <property type="entry name" value="MCP_transmembrane"/>
</dbReference>
<dbReference type="Pfam" id="PF00153">
    <property type="entry name" value="Mito_carr"/>
    <property type="match status" value="3"/>
</dbReference>
<comment type="similarity">
    <text evidence="2 6">Belongs to the mitochondrial carrier (TC 2.A.29) family.</text>
</comment>
<evidence type="ECO:0008006" key="9">
    <source>
        <dbReference type="Google" id="ProtNLM"/>
    </source>
</evidence>
<dbReference type="GO" id="GO:0009083">
    <property type="term" value="P:branched-chain amino acid catabolic process"/>
    <property type="evidence" value="ECO:0007669"/>
    <property type="project" value="InterPro"/>
</dbReference>
<dbReference type="GO" id="GO:0015803">
    <property type="term" value="P:branched-chain amino acid transport"/>
    <property type="evidence" value="ECO:0000318"/>
    <property type="project" value="GO_Central"/>
</dbReference>
<sequence>MASSDTDFDLDRQQKLHIIEWEHLDLWKFYPCAIASSWSIRCFLYPMSVVKSRLQLQRANNMYTGMRHAFVDIVKKEGMGALYRGFWMTLPQLSASFLYSSVYESSRDMFQNKMGIKSSAVVSALAGGLASPAAQFVFVPTDIIAQHMMVHKQHAAFSGGKRNQAIVEALASDGLEGRRTLGIRVAQAIYKVDGFKGFYRGFLSAIMLYIPSTMVFWSTYYNVQELIEAARSKANRAKTGKGEGGDEEMAARRLLFLDQAVAGTVGGVASAICTNPLEMLRIRLQVHRTSYRETVRRLIKYEGRRVFTTGLAPRVVNNALYSCLVMLGYETVKKYCVLPQYKDSVIW</sequence>
<proteinExistence type="inferred from homology"/>
<dbReference type="Proteomes" id="UP000005239">
    <property type="component" value="Unassembled WGS sequence"/>
</dbReference>